<keyword evidence="2" id="KW-1185">Reference proteome</keyword>
<dbReference type="EMBL" id="CP133623">
    <property type="protein sequence ID" value="WMV59260.1"/>
    <property type="molecule type" value="Genomic_DNA"/>
</dbReference>
<name>A0AAF0V642_SOLVR</name>
<protein>
    <submittedName>
        <fullName evidence="1">Uncharacterized protein</fullName>
    </submittedName>
</protein>
<evidence type="ECO:0000313" key="2">
    <source>
        <dbReference type="Proteomes" id="UP001234989"/>
    </source>
</evidence>
<feature type="non-terminal residue" evidence="1">
    <location>
        <position position="1"/>
    </location>
</feature>
<dbReference type="AlphaFoldDB" id="A0AAF0V642"/>
<accession>A0AAF0V642</accession>
<reference evidence="1" key="1">
    <citation type="submission" date="2023-08" db="EMBL/GenBank/DDBJ databases">
        <title>A de novo genome assembly of Solanum verrucosum Schlechtendal, a Mexican diploid species geographically isolated from the other diploid A-genome species in potato relatives.</title>
        <authorList>
            <person name="Hosaka K."/>
        </authorList>
    </citation>
    <scope>NUCLEOTIDE SEQUENCE</scope>
    <source>
        <tissue evidence="1">Young leaves</tissue>
    </source>
</reference>
<organism evidence="1 2">
    <name type="scientific">Solanum verrucosum</name>
    <dbReference type="NCBI Taxonomy" id="315347"/>
    <lineage>
        <taxon>Eukaryota</taxon>
        <taxon>Viridiplantae</taxon>
        <taxon>Streptophyta</taxon>
        <taxon>Embryophyta</taxon>
        <taxon>Tracheophyta</taxon>
        <taxon>Spermatophyta</taxon>
        <taxon>Magnoliopsida</taxon>
        <taxon>eudicotyledons</taxon>
        <taxon>Gunneridae</taxon>
        <taxon>Pentapetalae</taxon>
        <taxon>asterids</taxon>
        <taxon>lamiids</taxon>
        <taxon>Solanales</taxon>
        <taxon>Solanaceae</taxon>
        <taxon>Solanoideae</taxon>
        <taxon>Solaneae</taxon>
        <taxon>Solanum</taxon>
    </lineage>
</organism>
<dbReference type="Proteomes" id="UP001234989">
    <property type="component" value="Chromosome 12"/>
</dbReference>
<sequence length="109" mass="13320">IPNYRREQLNSKVLITIYRIQYSELNNFRTQGLNDTTHLKNARLIGFMRNYGHERLNSRTFEYNLKRVSDSILKNLELKDTTPLKDTQFMEFMWNFWHERLDSRISMIM</sequence>
<proteinExistence type="predicted"/>
<evidence type="ECO:0000313" key="1">
    <source>
        <dbReference type="EMBL" id="WMV59260.1"/>
    </source>
</evidence>
<gene>
    <name evidence="1" type="ORF">MTR67_052645</name>
</gene>